<evidence type="ECO:0000313" key="4">
    <source>
        <dbReference type="EnsemblMetazoa" id="CJA07103.1"/>
    </source>
</evidence>
<dbReference type="InterPro" id="IPR050473">
    <property type="entry name" value="A2M/Complement_sys"/>
</dbReference>
<evidence type="ECO:0000256" key="2">
    <source>
        <dbReference type="ARBA" id="ARBA00022966"/>
    </source>
</evidence>
<proteinExistence type="predicted"/>
<evidence type="ECO:0000256" key="1">
    <source>
        <dbReference type="ARBA" id="ARBA00022729"/>
    </source>
</evidence>
<reference evidence="5" key="1">
    <citation type="submission" date="2010-08" db="EMBL/GenBank/DDBJ databases">
        <authorList>
            <consortium name="Caenorhabditis japonica Sequencing Consortium"/>
            <person name="Wilson R.K."/>
        </authorList>
    </citation>
    <scope>NUCLEOTIDE SEQUENCE [LARGE SCALE GENOMIC DNA]</scope>
    <source>
        <strain evidence="5">DF5081</strain>
    </source>
</reference>
<keyword evidence="5" id="KW-1185">Reference proteome</keyword>
<sequence length="1367" mass="154333">MFDNGIWSSNVDLVQCDPFNPPLKEIFVEARENGTGYKQDLVLTWDVTAPKFMVTAVRPYFTKDTKDVILLVDGDGIARGNVSILLRCITGKTSTMRTKEVKVSSQIGDAVKIGIPEEWRQGVSVIRVIAHRIIQNGHSNSTMLYIPNLSNTSLSSSLINPVEVKPYYTDGEIMNINVENYSEDVNFVIICNSHTVHRLATDVKNNVLRVKITDKMEGTCVLTAFTTTHTSDVMLFRVQNSCEDCKLKISRLSSGMSTALEPKDVIEPGEAVELEFFGHSEAIVFYRAMDERLNYITLSSDYISSEYQDYVIFSKHGPGAKMLNLVDEDQVETVMNEVCTDAGYHLRFDCEQGKRSTSLVSEKCLKHVLNRCFKSGNAMVLPIMTPFTERKTHTKTASAASNCEFHDPGIERSKPKIRQHFPETWLFDAIVLERNGTKKVVSTSPDNVGQWALSSAYWWHGKVTLFPGQTKYIQTSKPLFLDVDMPKNVYVNETISPLLTVTGVDLKKSRETFVICLSELPRKVCADQGANGNKGDTYYMKVDMTRSSPIQSKYLMMKFLSPGLVNMTVTLRTENCETGRILDAVRKQIEIQKRADTEEYYERHILNPSKPLVTAMNDDPGSTSSKDTKMITFSDQHSSSDEADTINTLITSNVPHTETVFSFSLTLSKFLPLTDKVGAKSMSTRYKRDKGQRLLTSVIKELSVVLYKFKKLKLSGFTSYQMEADINDLVNELMQFSNCTSRKEPCGYNEFGRPQTSEDVSILLTSIATSLLCEADVEESRVIGSLKTITSYIPKLGEKDFNEDLSDIIDLENKEDKKYLLVSFMYQVSRDCVSYRGSLNNMTKSFGKLHKYFYSLDETAVRDGRTAGAIAFMATNATAELMRSDFLSKINKEHPPYWKCDGIAMNRIERTNKLSETFRRRRDSCQIMVNSFALSAIVTAYAEGTEIDWDRLADWISEQQDGDESYGSPLATLIASRSLYEKRRRSVDIDFNDHLEVAVRCKGCTEKRVNVTENPIEIHIPNNIHYVTLITKGRGKAVVATRIVATKRPRPKRGLTQDDYYPVHLSINQKVQDNFVYQTVCFNVTNPTIRTLDIFHGTYTFFSATSDQLYFLNDTYTPINPTTSALGLHFIITNIVTNQTICYTVALSESKGGKIFPHKSAPVPIRATHPVQGLVGMLLIAHPDVPKLDAVVRRRRHHHYTHIRKRRRIIDESAVDTVCYDGGECSCAETTCNVKCKKCQLDTPECLKTLLSTEGFFGVRFVLNSINSSVMNGANYTIYDGTVKDSNGFGAKVFELSKKIRVWLRACNVGCTLEEKVLKRDYYVLGHEDGLNSDSYGRQNYILNHQDRFEDSSFACQNLNSAITIRY</sequence>
<keyword evidence="2" id="KW-0882">Thioester bond</keyword>
<dbReference type="Gene3D" id="2.20.130.20">
    <property type="match status" value="1"/>
</dbReference>
<dbReference type="SMART" id="SM01360">
    <property type="entry name" value="A2M"/>
    <property type="match status" value="1"/>
</dbReference>
<accession>A0A8R1HS70</accession>
<dbReference type="InterPro" id="IPR001599">
    <property type="entry name" value="Macroglobln_a2"/>
</dbReference>
<dbReference type="EnsemblMetazoa" id="CJA07103.1">
    <property type="protein sequence ID" value="CJA07103.1"/>
    <property type="gene ID" value="WBGene00126307"/>
</dbReference>
<dbReference type="GO" id="GO:0004866">
    <property type="term" value="F:endopeptidase inhibitor activity"/>
    <property type="evidence" value="ECO:0007669"/>
    <property type="project" value="InterPro"/>
</dbReference>
<dbReference type="PANTHER" id="PTHR11412:SF136">
    <property type="entry name" value="CD109 ANTIGEN"/>
    <property type="match status" value="1"/>
</dbReference>
<feature type="domain" description="Alpha-2-macroglobulin" evidence="3">
    <location>
        <begin position="424"/>
        <end position="516"/>
    </location>
</feature>
<organism evidence="4 5">
    <name type="scientific">Caenorhabditis japonica</name>
    <dbReference type="NCBI Taxonomy" id="281687"/>
    <lineage>
        <taxon>Eukaryota</taxon>
        <taxon>Metazoa</taxon>
        <taxon>Ecdysozoa</taxon>
        <taxon>Nematoda</taxon>
        <taxon>Chromadorea</taxon>
        <taxon>Rhabditida</taxon>
        <taxon>Rhabditina</taxon>
        <taxon>Rhabditomorpha</taxon>
        <taxon>Rhabditoidea</taxon>
        <taxon>Rhabditidae</taxon>
        <taxon>Peloderinae</taxon>
        <taxon>Caenorhabditis</taxon>
    </lineage>
</organism>
<reference evidence="4" key="2">
    <citation type="submission" date="2022-06" db="UniProtKB">
        <authorList>
            <consortium name="EnsemblMetazoa"/>
        </authorList>
    </citation>
    <scope>IDENTIFICATION</scope>
    <source>
        <strain evidence="4">DF5081</strain>
    </source>
</reference>
<evidence type="ECO:0000259" key="3">
    <source>
        <dbReference type="SMART" id="SM01360"/>
    </source>
</evidence>
<protein>
    <submittedName>
        <fullName evidence="4">A2M domain-containing protein</fullName>
    </submittedName>
</protein>
<dbReference type="PANTHER" id="PTHR11412">
    <property type="entry name" value="MACROGLOBULIN / COMPLEMENT"/>
    <property type="match status" value="1"/>
</dbReference>
<keyword evidence="1" id="KW-0732">Signal</keyword>
<dbReference type="Pfam" id="PF00207">
    <property type="entry name" value="A2M"/>
    <property type="match status" value="1"/>
</dbReference>
<dbReference type="Proteomes" id="UP000005237">
    <property type="component" value="Unassembled WGS sequence"/>
</dbReference>
<evidence type="ECO:0000313" key="5">
    <source>
        <dbReference type="Proteomes" id="UP000005237"/>
    </source>
</evidence>
<name>A0A8R1HS70_CAEJA</name>